<reference evidence="2 3" key="1">
    <citation type="submission" date="2019-02" db="EMBL/GenBank/DDBJ databases">
        <title>Deep-cultivation of Planctomycetes and their phenomic and genomic characterization uncovers novel biology.</title>
        <authorList>
            <person name="Wiegand S."/>
            <person name="Jogler M."/>
            <person name="Boedeker C."/>
            <person name="Pinto D."/>
            <person name="Vollmers J."/>
            <person name="Rivas-Marin E."/>
            <person name="Kohn T."/>
            <person name="Peeters S.H."/>
            <person name="Heuer A."/>
            <person name="Rast P."/>
            <person name="Oberbeckmann S."/>
            <person name="Bunk B."/>
            <person name="Jeske O."/>
            <person name="Meyerdierks A."/>
            <person name="Storesund J.E."/>
            <person name="Kallscheuer N."/>
            <person name="Luecker S."/>
            <person name="Lage O.M."/>
            <person name="Pohl T."/>
            <person name="Merkel B.J."/>
            <person name="Hornburger P."/>
            <person name="Mueller R.-W."/>
            <person name="Bruemmer F."/>
            <person name="Labrenz M."/>
            <person name="Spormann A.M."/>
            <person name="Op den Camp H."/>
            <person name="Overmann J."/>
            <person name="Amann R."/>
            <person name="Jetten M.S.M."/>
            <person name="Mascher T."/>
            <person name="Medema M.H."/>
            <person name="Devos D.P."/>
            <person name="Kaster A.-K."/>
            <person name="Ovreas L."/>
            <person name="Rohde M."/>
            <person name="Galperin M.Y."/>
            <person name="Jogler C."/>
        </authorList>
    </citation>
    <scope>NUCLEOTIDE SEQUENCE [LARGE SCALE GENOMIC DNA]</scope>
    <source>
        <strain evidence="2 3">EC9</strain>
    </source>
</reference>
<dbReference type="RefSeq" id="WP_145348352.1">
    <property type="nucleotide sequence ID" value="NZ_CP036261.1"/>
</dbReference>
<keyword evidence="1" id="KW-1133">Transmembrane helix</keyword>
<accession>A0A517M6R2</accession>
<gene>
    <name evidence="2" type="ORF">EC9_47670</name>
</gene>
<keyword evidence="1" id="KW-0472">Membrane</keyword>
<keyword evidence="3" id="KW-1185">Reference proteome</keyword>
<protein>
    <submittedName>
        <fullName evidence="2">Uncharacterized protein</fullName>
    </submittedName>
</protein>
<name>A0A517M6R2_9BACT</name>
<evidence type="ECO:0000256" key="1">
    <source>
        <dbReference type="SAM" id="Phobius"/>
    </source>
</evidence>
<evidence type="ECO:0000313" key="2">
    <source>
        <dbReference type="EMBL" id="QDS90553.1"/>
    </source>
</evidence>
<keyword evidence="1" id="KW-0812">Transmembrane</keyword>
<dbReference type="OrthoDB" id="283426at2"/>
<proteinExistence type="predicted"/>
<sequence length="92" mass="9683">MTTLLAAAFGIHAFAIPVFGIAVLIASKLSITDKKFAESLFMAALTLVTLVTLRTVANNDPAWLTHTLTLAVMILGAVWLPSMNDGPAANKS</sequence>
<dbReference type="EMBL" id="CP036261">
    <property type="protein sequence ID" value="QDS90553.1"/>
    <property type="molecule type" value="Genomic_DNA"/>
</dbReference>
<dbReference type="Proteomes" id="UP000319557">
    <property type="component" value="Chromosome"/>
</dbReference>
<organism evidence="2 3">
    <name type="scientific">Rosistilla ulvae</name>
    <dbReference type="NCBI Taxonomy" id="1930277"/>
    <lineage>
        <taxon>Bacteria</taxon>
        <taxon>Pseudomonadati</taxon>
        <taxon>Planctomycetota</taxon>
        <taxon>Planctomycetia</taxon>
        <taxon>Pirellulales</taxon>
        <taxon>Pirellulaceae</taxon>
        <taxon>Rosistilla</taxon>
    </lineage>
</organism>
<feature type="transmembrane region" description="Helical" evidence="1">
    <location>
        <begin position="63"/>
        <end position="82"/>
    </location>
</feature>
<feature type="transmembrane region" description="Helical" evidence="1">
    <location>
        <begin position="39"/>
        <end position="57"/>
    </location>
</feature>
<dbReference type="KEGG" id="ruv:EC9_47670"/>
<dbReference type="AlphaFoldDB" id="A0A517M6R2"/>
<feature type="transmembrane region" description="Helical" evidence="1">
    <location>
        <begin position="6"/>
        <end position="27"/>
    </location>
</feature>
<evidence type="ECO:0000313" key="3">
    <source>
        <dbReference type="Proteomes" id="UP000319557"/>
    </source>
</evidence>